<dbReference type="PANTHER" id="PTHR11533">
    <property type="entry name" value="PROTEASE M1 ZINC METALLOPROTEASE"/>
    <property type="match status" value="1"/>
</dbReference>
<organism evidence="14 15">
    <name type="scientific">Haemaphysalis longicornis</name>
    <name type="common">Bush tick</name>
    <dbReference type="NCBI Taxonomy" id="44386"/>
    <lineage>
        <taxon>Eukaryota</taxon>
        <taxon>Metazoa</taxon>
        <taxon>Ecdysozoa</taxon>
        <taxon>Arthropoda</taxon>
        <taxon>Chelicerata</taxon>
        <taxon>Arachnida</taxon>
        <taxon>Acari</taxon>
        <taxon>Parasitiformes</taxon>
        <taxon>Ixodida</taxon>
        <taxon>Ixodoidea</taxon>
        <taxon>Ixodidae</taxon>
        <taxon>Haemaphysalinae</taxon>
        <taxon>Haemaphysalis</taxon>
    </lineage>
</organism>
<protein>
    <recommendedName>
        <fullName evidence="16">Aminopeptidase N</fullName>
    </recommendedName>
</protein>
<dbReference type="Gene3D" id="2.60.40.1910">
    <property type="match status" value="1"/>
</dbReference>
<keyword evidence="7" id="KW-0732">Signal</keyword>
<comment type="cofactor">
    <cofactor evidence="1">
        <name>Zn(2+)</name>
        <dbReference type="ChEBI" id="CHEBI:29105"/>
    </cofactor>
</comment>
<feature type="domain" description="ERAP1-like C-terminal" evidence="13">
    <location>
        <begin position="217"/>
        <end position="321"/>
    </location>
</feature>
<dbReference type="Proteomes" id="UP000821853">
    <property type="component" value="Chromosome 9"/>
</dbReference>
<keyword evidence="15" id="KW-1185">Reference proteome</keyword>
<sequence length="485" mass="55746">MDWWSNLWLNEGFATYMQYSGADFIEQHWRMMDLFVVNEMQPILKAEAVAPMHPLSVSTNSTHHLDAIFDRVIYSKGSSVIRMMVHFLTPKVFLKGIKSYLQKYRFKNAGLGDLFAELSEAQTAEPKVNLLSAMDSWIKVPGYPLLTVTRNYTNGAVALKQEPYAPTVNTENDRETVWHIPVTHTSKYDRQLHRNATFEWLTEKTGSLNRTVDSKEWLIVNVQRVGYYRVNYDPFNWRLLQSQLKDNPLAIHVLNRAQLIDDALDLAKHGFLAYDVALEFLELVRPDDDYMPWKAALDGIHDLDFLVYVKFVLENRFDAFTQGKRKVEVMADKALRKNPWRTMVVLCQGVRIDNGSHWQFVLDNVAAATTQEGKRAAMRALGCIGDKKRLKTHGTGTQVTHAIRAVVAGLRSTDRLAKMKKYYKRSVHSRHGVSHKVDAAFAAALSDAEKGLEWSQRHGEEVEKWLDSKLAKYPYLYEDLVKSIY</sequence>
<dbReference type="SUPFAM" id="SSF55486">
    <property type="entry name" value="Metalloproteases ('zincins'), catalytic domain"/>
    <property type="match status" value="1"/>
</dbReference>
<evidence type="ECO:0000256" key="8">
    <source>
        <dbReference type="ARBA" id="ARBA00022801"/>
    </source>
</evidence>
<comment type="subcellular location">
    <subcellularLocation>
        <location evidence="2">Cell membrane</location>
        <topology evidence="2">Lipid-anchor</topology>
        <topology evidence="2">GPI-anchor</topology>
    </subcellularLocation>
</comment>
<feature type="domain" description="Peptidase M1 membrane alanine aminopeptidase" evidence="12">
    <location>
        <begin position="1"/>
        <end position="137"/>
    </location>
</feature>
<dbReference type="OMA" id="SAMDSWI"/>
<keyword evidence="6" id="KW-0479">Metal-binding</keyword>
<accession>A0A9J6GZT4</accession>
<dbReference type="GO" id="GO:0005615">
    <property type="term" value="C:extracellular space"/>
    <property type="evidence" value="ECO:0007669"/>
    <property type="project" value="TreeGrafter"/>
</dbReference>
<keyword evidence="8" id="KW-0378">Hydrolase</keyword>
<evidence type="ECO:0000256" key="1">
    <source>
        <dbReference type="ARBA" id="ARBA00001947"/>
    </source>
</evidence>
<dbReference type="VEuPathDB" id="VectorBase:HLOH_053895"/>
<evidence type="ECO:0000256" key="11">
    <source>
        <dbReference type="ARBA" id="ARBA00023180"/>
    </source>
</evidence>
<dbReference type="InterPro" id="IPR024571">
    <property type="entry name" value="ERAP1-like_C_dom"/>
</dbReference>
<evidence type="ECO:0000259" key="12">
    <source>
        <dbReference type="Pfam" id="PF01433"/>
    </source>
</evidence>
<comment type="caution">
    <text evidence="14">The sequence shown here is derived from an EMBL/GenBank/DDBJ whole genome shotgun (WGS) entry which is preliminary data.</text>
</comment>
<proteinExistence type="inferred from homology"/>
<evidence type="ECO:0000256" key="2">
    <source>
        <dbReference type="ARBA" id="ARBA00004609"/>
    </source>
</evidence>
<evidence type="ECO:0000256" key="3">
    <source>
        <dbReference type="ARBA" id="ARBA00010136"/>
    </source>
</evidence>
<evidence type="ECO:0000256" key="6">
    <source>
        <dbReference type="ARBA" id="ARBA00022723"/>
    </source>
</evidence>
<gene>
    <name evidence="14" type="ORF">HPB48_008211</name>
</gene>
<dbReference type="GO" id="GO:0006508">
    <property type="term" value="P:proteolysis"/>
    <property type="evidence" value="ECO:0007669"/>
    <property type="project" value="TreeGrafter"/>
</dbReference>
<keyword evidence="9" id="KW-0645">Protease</keyword>
<evidence type="ECO:0000259" key="13">
    <source>
        <dbReference type="Pfam" id="PF11838"/>
    </source>
</evidence>
<evidence type="ECO:0000313" key="14">
    <source>
        <dbReference type="EMBL" id="KAH9380997.1"/>
    </source>
</evidence>
<keyword evidence="10" id="KW-0472">Membrane</keyword>
<dbReference type="FunFam" id="2.60.40.1910:FF:000008">
    <property type="entry name" value="Aminopeptidase"/>
    <property type="match status" value="1"/>
</dbReference>
<keyword evidence="5" id="KW-0449">Lipoprotein</keyword>
<dbReference type="GO" id="GO:0098552">
    <property type="term" value="C:side of membrane"/>
    <property type="evidence" value="ECO:0007669"/>
    <property type="project" value="UniProtKB-KW"/>
</dbReference>
<dbReference type="EMBL" id="JABSTR010000011">
    <property type="protein sequence ID" value="KAH9380997.1"/>
    <property type="molecule type" value="Genomic_DNA"/>
</dbReference>
<evidence type="ECO:0000256" key="10">
    <source>
        <dbReference type="ARBA" id="ARBA00023136"/>
    </source>
</evidence>
<keyword evidence="5" id="KW-0336">GPI-anchor</keyword>
<dbReference type="GO" id="GO:0043171">
    <property type="term" value="P:peptide catabolic process"/>
    <property type="evidence" value="ECO:0007669"/>
    <property type="project" value="TreeGrafter"/>
</dbReference>
<dbReference type="Gene3D" id="1.25.50.20">
    <property type="match status" value="2"/>
</dbReference>
<dbReference type="AlphaFoldDB" id="A0A9J6GZT4"/>
<dbReference type="InterPro" id="IPR014782">
    <property type="entry name" value="Peptidase_M1_dom"/>
</dbReference>
<dbReference type="GO" id="GO:0005886">
    <property type="term" value="C:plasma membrane"/>
    <property type="evidence" value="ECO:0007669"/>
    <property type="project" value="UniProtKB-SubCell"/>
</dbReference>
<dbReference type="Pfam" id="PF01433">
    <property type="entry name" value="Peptidase_M1"/>
    <property type="match status" value="1"/>
</dbReference>
<dbReference type="GO" id="GO:0042277">
    <property type="term" value="F:peptide binding"/>
    <property type="evidence" value="ECO:0007669"/>
    <property type="project" value="TreeGrafter"/>
</dbReference>
<evidence type="ECO:0000256" key="7">
    <source>
        <dbReference type="ARBA" id="ARBA00022729"/>
    </source>
</evidence>
<dbReference type="Gene3D" id="1.10.390.10">
    <property type="entry name" value="Neutral Protease Domain 2"/>
    <property type="match status" value="1"/>
</dbReference>
<keyword evidence="4" id="KW-1003">Cell membrane</keyword>
<dbReference type="PANTHER" id="PTHR11533:SF294">
    <property type="entry name" value="THYROTROPIN-RELEASING HORMONE-DEGRADING ECTOENZYME"/>
    <property type="match status" value="1"/>
</dbReference>
<evidence type="ECO:0008006" key="16">
    <source>
        <dbReference type="Google" id="ProtNLM"/>
    </source>
</evidence>
<dbReference type="OrthoDB" id="10031169at2759"/>
<reference evidence="14 15" key="1">
    <citation type="journal article" date="2020" name="Cell">
        <title>Large-Scale Comparative Analyses of Tick Genomes Elucidate Their Genetic Diversity and Vector Capacities.</title>
        <authorList>
            <consortium name="Tick Genome and Microbiome Consortium (TIGMIC)"/>
            <person name="Jia N."/>
            <person name="Wang J."/>
            <person name="Shi W."/>
            <person name="Du L."/>
            <person name="Sun Y."/>
            <person name="Zhan W."/>
            <person name="Jiang J.F."/>
            <person name="Wang Q."/>
            <person name="Zhang B."/>
            <person name="Ji P."/>
            <person name="Bell-Sakyi L."/>
            <person name="Cui X.M."/>
            <person name="Yuan T.T."/>
            <person name="Jiang B.G."/>
            <person name="Yang W.F."/>
            <person name="Lam T.T."/>
            <person name="Chang Q.C."/>
            <person name="Ding S.J."/>
            <person name="Wang X.J."/>
            <person name="Zhu J.G."/>
            <person name="Ruan X.D."/>
            <person name="Zhao L."/>
            <person name="Wei J.T."/>
            <person name="Ye R.Z."/>
            <person name="Que T.C."/>
            <person name="Du C.H."/>
            <person name="Zhou Y.H."/>
            <person name="Cheng J.X."/>
            <person name="Dai P.F."/>
            <person name="Guo W.B."/>
            <person name="Han X.H."/>
            <person name="Huang E.J."/>
            <person name="Li L.F."/>
            <person name="Wei W."/>
            <person name="Gao Y.C."/>
            <person name="Liu J.Z."/>
            <person name="Shao H.Z."/>
            <person name="Wang X."/>
            <person name="Wang C.C."/>
            <person name="Yang T.C."/>
            <person name="Huo Q.B."/>
            <person name="Li W."/>
            <person name="Chen H.Y."/>
            <person name="Chen S.E."/>
            <person name="Zhou L.G."/>
            <person name="Ni X.B."/>
            <person name="Tian J.H."/>
            <person name="Sheng Y."/>
            <person name="Liu T."/>
            <person name="Pan Y.S."/>
            <person name="Xia L.Y."/>
            <person name="Li J."/>
            <person name="Zhao F."/>
            <person name="Cao W.C."/>
        </authorList>
    </citation>
    <scope>NUCLEOTIDE SEQUENCE [LARGE SCALE GENOMIC DNA]</scope>
    <source>
        <strain evidence="14">HaeL-2018</strain>
    </source>
</reference>
<keyword evidence="11" id="KW-0325">Glycoprotein</keyword>
<evidence type="ECO:0000256" key="9">
    <source>
        <dbReference type="ARBA" id="ARBA00023049"/>
    </source>
</evidence>
<evidence type="ECO:0000256" key="5">
    <source>
        <dbReference type="ARBA" id="ARBA00022622"/>
    </source>
</evidence>
<evidence type="ECO:0000256" key="4">
    <source>
        <dbReference type="ARBA" id="ARBA00022475"/>
    </source>
</evidence>
<name>A0A9J6GZT4_HAELO</name>
<dbReference type="InterPro" id="IPR027268">
    <property type="entry name" value="Peptidase_M4/M1_CTD_sf"/>
</dbReference>
<evidence type="ECO:0000313" key="15">
    <source>
        <dbReference type="Proteomes" id="UP000821853"/>
    </source>
</evidence>
<comment type="similarity">
    <text evidence="3">Belongs to the peptidase M1 family.</text>
</comment>
<dbReference type="GO" id="GO:0008270">
    <property type="term" value="F:zinc ion binding"/>
    <property type="evidence" value="ECO:0007669"/>
    <property type="project" value="InterPro"/>
</dbReference>
<dbReference type="GO" id="GO:0005737">
    <property type="term" value="C:cytoplasm"/>
    <property type="evidence" value="ECO:0007669"/>
    <property type="project" value="TreeGrafter"/>
</dbReference>
<dbReference type="Pfam" id="PF11838">
    <property type="entry name" value="ERAP1_C"/>
    <property type="match status" value="1"/>
</dbReference>
<dbReference type="InterPro" id="IPR050344">
    <property type="entry name" value="Peptidase_M1_aminopeptidases"/>
</dbReference>
<keyword evidence="9" id="KW-0482">Metalloprotease</keyword>
<dbReference type="GO" id="GO:0070006">
    <property type="term" value="F:metalloaminopeptidase activity"/>
    <property type="evidence" value="ECO:0007669"/>
    <property type="project" value="TreeGrafter"/>
</dbReference>